<comment type="caution">
    <text evidence="1">The sequence shown here is derived from an EMBL/GenBank/DDBJ whole genome shotgun (WGS) entry which is preliminary data.</text>
</comment>
<dbReference type="Pfam" id="PF05107">
    <property type="entry name" value="Cas_Cas7"/>
    <property type="match status" value="1"/>
</dbReference>
<dbReference type="OrthoDB" id="9776792at2"/>
<dbReference type="PATRIC" id="fig|319652.3.peg.1754"/>
<dbReference type="EMBL" id="JQBR01000007">
    <property type="protein sequence ID" value="KRN65888.1"/>
    <property type="molecule type" value="Genomic_DNA"/>
</dbReference>
<dbReference type="InterPro" id="IPR013418">
    <property type="entry name" value="CRISPR-assoc_prot_Cas7/Csd2"/>
</dbReference>
<dbReference type="NCBIfam" id="TIGR02589">
    <property type="entry name" value="cas_Csd2"/>
    <property type="match status" value="1"/>
</dbReference>
<dbReference type="Proteomes" id="UP000051568">
    <property type="component" value="Unassembled WGS sequence"/>
</dbReference>
<dbReference type="RefSeq" id="WP_057751542.1">
    <property type="nucleotide sequence ID" value="NZ_BJVH01000009.1"/>
</dbReference>
<dbReference type="NCBIfam" id="TIGR01595">
    <property type="entry name" value="cas_CT1132"/>
    <property type="match status" value="1"/>
</dbReference>
<proteinExistence type="predicted"/>
<organism evidence="1 2">
    <name type="scientific">Pediococcus cellicola</name>
    <dbReference type="NCBI Taxonomy" id="319652"/>
    <lineage>
        <taxon>Bacteria</taxon>
        <taxon>Bacillati</taxon>
        <taxon>Bacillota</taxon>
        <taxon>Bacilli</taxon>
        <taxon>Lactobacillales</taxon>
        <taxon>Lactobacillaceae</taxon>
        <taxon>Pediococcus</taxon>
    </lineage>
</organism>
<reference evidence="1 2" key="1">
    <citation type="journal article" date="2015" name="Genome Announc.">
        <title>Expanding the biotechnology potential of lactobacilli through comparative genomics of 213 strains and associated genera.</title>
        <authorList>
            <person name="Sun Z."/>
            <person name="Harris H.M."/>
            <person name="McCann A."/>
            <person name="Guo C."/>
            <person name="Argimon S."/>
            <person name="Zhang W."/>
            <person name="Yang X."/>
            <person name="Jeffery I.B."/>
            <person name="Cooney J.C."/>
            <person name="Kagawa T.F."/>
            <person name="Liu W."/>
            <person name="Song Y."/>
            <person name="Salvetti E."/>
            <person name="Wrobel A."/>
            <person name="Rasinkangas P."/>
            <person name="Parkhill J."/>
            <person name="Rea M.C."/>
            <person name="O'Sullivan O."/>
            <person name="Ritari J."/>
            <person name="Douillard F.P."/>
            <person name="Paul Ross R."/>
            <person name="Yang R."/>
            <person name="Briner A.E."/>
            <person name="Felis G.E."/>
            <person name="de Vos W.M."/>
            <person name="Barrangou R."/>
            <person name="Klaenhammer T.R."/>
            <person name="Caufield P.W."/>
            <person name="Cui Y."/>
            <person name="Zhang H."/>
            <person name="O'Toole P.W."/>
        </authorList>
    </citation>
    <scope>NUCLEOTIDE SEQUENCE [LARGE SCALE GENOMIC DNA]</scope>
    <source>
        <strain evidence="1 2">DSM 17757</strain>
    </source>
</reference>
<dbReference type="AlphaFoldDB" id="A0A0R2ILK5"/>
<dbReference type="STRING" id="319652.IV80_GL001731"/>
<sequence length="300" mass="33087">MSSNILQHKIDFSVVIGVKNANPNGDPLDGNRPRVNADGFGEITDVAIKRKIRNRWQDMHKPVLVLMEERVKDGVMNIRDRVKQSEAVRDAIALQKDDKSHWRDAFYTASCASWLDVRAFGQVMPFSASKKLKDGLDGVSIGIRGPVSIQSAYSVNPINIKEEQITKSINLEPGSEGKASDTMGTKASVPFAAYKFNGSINVEQAEKTGFTEDDAADLKEALKTLFVNDSSAARPEGSMAVLKLVWWEHDSKLGKVAPYILHDLTTVEVPEKAQSFNEIKITVNEPTDMTGIHKDVIAGY</sequence>
<protein>
    <submittedName>
        <fullName evidence="1">CRISPR-associated Csd2 family protein</fullName>
    </submittedName>
</protein>
<dbReference type="InterPro" id="IPR006482">
    <property type="entry name" value="Cas7_Csh2/Csh2"/>
</dbReference>
<accession>A0A0R2ILK5</accession>
<gene>
    <name evidence="1" type="ORF">IV80_GL001731</name>
</gene>
<evidence type="ECO:0000313" key="2">
    <source>
        <dbReference type="Proteomes" id="UP000051568"/>
    </source>
</evidence>
<name>A0A0R2ILK5_9LACO</name>
<evidence type="ECO:0000313" key="1">
    <source>
        <dbReference type="EMBL" id="KRN65888.1"/>
    </source>
</evidence>
<dbReference type="GO" id="GO:0043571">
    <property type="term" value="P:maintenance of CRISPR repeat elements"/>
    <property type="evidence" value="ECO:0007669"/>
    <property type="project" value="InterPro"/>
</dbReference>
<keyword evidence="2" id="KW-1185">Reference proteome</keyword>